<sequence length="276" mass="30211">MVVTDRIKERARHIQRYYHADGPMLYKYLITPEHLARVELLQPKFRFDDFPDDTQEFPPSWQDASDSSGKNSLSGVLHSPAWKSLPTQSQPASGQATEIKAEAPSKSDGADHDGFAQNPPIQATTQLSLEDPEDHANDGQSAISLLKALIYRTPAQTPWTDQQAESGPRHPQNFSEHSIPDVDGWGSRRRLSDPWSPADQGSGDGGDDDIEIVPASQIAKAPTYSLDNGESSMTQHRATKHNSPGATSVLKRLIADALQVDASAAPKKLDHHQVGQ</sequence>
<comment type="caution">
    <text evidence="2">The sequence shown here is derived from an EMBL/GenBank/DDBJ whole genome shotgun (WGS) entry which is preliminary data.</text>
</comment>
<keyword evidence="3" id="KW-1185">Reference proteome</keyword>
<evidence type="ECO:0000256" key="1">
    <source>
        <dbReference type="SAM" id="MobiDB-lite"/>
    </source>
</evidence>
<dbReference type="EMBL" id="JAOQAV010000142">
    <property type="protein sequence ID" value="KAJ4176900.1"/>
    <property type="molecule type" value="Genomic_DNA"/>
</dbReference>
<gene>
    <name evidence="2" type="ORF">NW755_014168</name>
</gene>
<protein>
    <submittedName>
        <fullName evidence="2">Uncharacterized protein</fullName>
    </submittedName>
</protein>
<evidence type="ECO:0000313" key="2">
    <source>
        <dbReference type="EMBL" id="KAJ4176900.1"/>
    </source>
</evidence>
<name>A0A9W8QUN6_9HYPO</name>
<feature type="region of interest" description="Disordered" evidence="1">
    <location>
        <begin position="51"/>
        <end position="119"/>
    </location>
</feature>
<reference evidence="2" key="1">
    <citation type="submission" date="2022-09" db="EMBL/GenBank/DDBJ databases">
        <title>Fusarium specimens isolated from Avocado Roots.</title>
        <authorList>
            <person name="Stajich J."/>
            <person name="Roper C."/>
            <person name="Heimlech-Rivalta G."/>
        </authorList>
    </citation>
    <scope>NUCLEOTIDE SEQUENCE</scope>
    <source>
        <strain evidence="2">A02</strain>
    </source>
</reference>
<feature type="compositionally biased region" description="Polar residues" evidence="1">
    <location>
        <begin position="85"/>
        <end position="96"/>
    </location>
</feature>
<organism evidence="2 3">
    <name type="scientific">Fusarium falciforme</name>
    <dbReference type="NCBI Taxonomy" id="195108"/>
    <lineage>
        <taxon>Eukaryota</taxon>
        <taxon>Fungi</taxon>
        <taxon>Dikarya</taxon>
        <taxon>Ascomycota</taxon>
        <taxon>Pezizomycotina</taxon>
        <taxon>Sordariomycetes</taxon>
        <taxon>Hypocreomycetidae</taxon>
        <taxon>Hypocreales</taxon>
        <taxon>Nectriaceae</taxon>
        <taxon>Fusarium</taxon>
        <taxon>Fusarium solani species complex</taxon>
    </lineage>
</organism>
<proteinExistence type="predicted"/>
<feature type="compositionally biased region" description="Polar residues" evidence="1">
    <location>
        <begin position="225"/>
        <end position="246"/>
    </location>
</feature>
<feature type="compositionally biased region" description="Basic and acidic residues" evidence="1">
    <location>
        <begin position="99"/>
        <end position="114"/>
    </location>
</feature>
<feature type="region of interest" description="Disordered" evidence="1">
    <location>
        <begin position="158"/>
        <end position="246"/>
    </location>
</feature>
<evidence type="ECO:0000313" key="3">
    <source>
        <dbReference type="Proteomes" id="UP001152087"/>
    </source>
</evidence>
<dbReference type="Proteomes" id="UP001152087">
    <property type="component" value="Unassembled WGS sequence"/>
</dbReference>
<feature type="compositionally biased region" description="Polar residues" evidence="1">
    <location>
        <begin position="62"/>
        <end position="74"/>
    </location>
</feature>
<dbReference type="AlphaFoldDB" id="A0A9W8QUN6"/>
<accession>A0A9W8QUN6</accession>